<reference evidence="2 3" key="1">
    <citation type="submission" date="2023-07" db="EMBL/GenBank/DDBJ databases">
        <title>Genomic Encyclopedia of Type Strains, Phase IV (KMG-IV): sequencing the most valuable type-strain genomes for metagenomic binning, comparative biology and taxonomic classification.</title>
        <authorList>
            <person name="Goeker M."/>
        </authorList>
    </citation>
    <scope>NUCLEOTIDE SEQUENCE [LARGE SCALE GENOMIC DNA]</scope>
    <source>
        <strain evidence="2 3">DSM 22170</strain>
    </source>
</reference>
<evidence type="ECO:0000313" key="2">
    <source>
        <dbReference type="EMBL" id="MDR6244984.1"/>
    </source>
</evidence>
<keyword evidence="3" id="KW-1185">Reference proteome</keyword>
<feature type="signal peptide" evidence="1">
    <location>
        <begin position="1"/>
        <end position="32"/>
    </location>
</feature>
<comment type="caution">
    <text evidence="2">The sequence shown here is derived from an EMBL/GenBank/DDBJ whole genome shotgun (WGS) entry which is preliminary data.</text>
</comment>
<protein>
    <recommendedName>
        <fullName evidence="4">Amidase</fullName>
    </recommendedName>
</protein>
<evidence type="ECO:0008006" key="4">
    <source>
        <dbReference type="Google" id="ProtNLM"/>
    </source>
</evidence>
<dbReference type="RefSeq" id="WP_229685530.1">
    <property type="nucleotide sequence ID" value="NZ_BMMB01000001.1"/>
</dbReference>
<sequence>MSKNANYSKTIWITMLTLLILLGGLPMSSAHAQSAQKATWLWNTQLIATSSADVLQFAASEGINLIYLQINRDLDAAVYHHFIAAASAQGIAVQALDGAPSWALDSQRSQLQASLDWISSYQNTAGADERFSGIHIDIEPYLLREWKTKQTKVIRGWQQSVLSVVQTARQLGISASADIPFWLHTLYTADQQTTLSSWMMQQYDSITIMAYRDRADAIVDVASAELAEGVTAGISVYVGVETNASAEGNGITFYEEGAAYMKQQLQIVNDTASAYASFTGVAVHDYAGWTAFNNR</sequence>
<gene>
    <name evidence="2" type="ORF">JOC58_002882</name>
</gene>
<keyword evidence="1" id="KW-0732">Signal</keyword>
<name>A0ABU1J0Q9_9BACL</name>
<evidence type="ECO:0000256" key="1">
    <source>
        <dbReference type="SAM" id="SignalP"/>
    </source>
</evidence>
<organism evidence="2 3">
    <name type="scientific">Paenibacillus hunanensis</name>
    <dbReference type="NCBI Taxonomy" id="539262"/>
    <lineage>
        <taxon>Bacteria</taxon>
        <taxon>Bacillati</taxon>
        <taxon>Bacillota</taxon>
        <taxon>Bacilli</taxon>
        <taxon>Bacillales</taxon>
        <taxon>Paenibacillaceae</taxon>
        <taxon>Paenibacillus</taxon>
    </lineage>
</organism>
<accession>A0ABU1J0Q9</accession>
<evidence type="ECO:0000313" key="3">
    <source>
        <dbReference type="Proteomes" id="UP001185028"/>
    </source>
</evidence>
<dbReference type="EMBL" id="JAVDQH010000011">
    <property type="protein sequence ID" value="MDR6244984.1"/>
    <property type="molecule type" value="Genomic_DNA"/>
</dbReference>
<feature type="chain" id="PRO_5045724448" description="Amidase" evidence="1">
    <location>
        <begin position="33"/>
        <end position="295"/>
    </location>
</feature>
<dbReference type="Proteomes" id="UP001185028">
    <property type="component" value="Unassembled WGS sequence"/>
</dbReference>
<proteinExistence type="predicted"/>